<dbReference type="RefSeq" id="XP_060420443.1">
    <property type="nucleotide sequence ID" value="XM_060551025.1"/>
</dbReference>
<keyword evidence="2" id="KW-1185">Reference proteome</keyword>
<accession>A0AAD8QCD3</accession>
<organism evidence="1 2">
    <name type="scientific">Colletotrichum navitas</name>
    <dbReference type="NCBI Taxonomy" id="681940"/>
    <lineage>
        <taxon>Eukaryota</taxon>
        <taxon>Fungi</taxon>
        <taxon>Dikarya</taxon>
        <taxon>Ascomycota</taxon>
        <taxon>Pezizomycotina</taxon>
        <taxon>Sordariomycetes</taxon>
        <taxon>Hypocreomycetidae</taxon>
        <taxon>Glomerellales</taxon>
        <taxon>Glomerellaceae</taxon>
        <taxon>Colletotrichum</taxon>
        <taxon>Colletotrichum graminicola species complex</taxon>
    </lineage>
</organism>
<sequence length="224" mass="24804">MEKLFNEAEEEGKAINIGDQLLPTRMKTSVPLLLGPAREEKCGGVGIRVRYCISTATCRGQSKLSKVTIMLEHVRDSSSGRVRSNVAFKMMKSIDSVKRSRLRRVSEGDGSVAAADASNVGEPRLGDPVRRLSTEHCVNTVATRIKYALTMTSRFPQNRANHDNLPMIMLMVTTRPKRANGRWNSMYMPSNLEAPLQRAMGHKYMSPGLLHEGSCPSCKLAANR</sequence>
<name>A0AAD8QCD3_9PEZI</name>
<comment type="caution">
    <text evidence="1">The sequence shown here is derived from an EMBL/GenBank/DDBJ whole genome shotgun (WGS) entry which is preliminary data.</text>
</comment>
<evidence type="ECO:0000313" key="2">
    <source>
        <dbReference type="Proteomes" id="UP001230504"/>
    </source>
</evidence>
<dbReference type="EMBL" id="JAHLJV010000001">
    <property type="protein sequence ID" value="KAK1599947.1"/>
    <property type="molecule type" value="Genomic_DNA"/>
</dbReference>
<protein>
    <submittedName>
        <fullName evidence="1">Uncharacterized protein</fullName>
    </submittedName>
</protein>
<dbReference type="AlphaFoldDB" id="A0AAD8QCD3"/>
<proteinExistence type="predicted"/>
<reference evidence="1" key="1">
    <citation type="submission" date="2021-06" db="EMBL/GenBank/DDBJ databases">
        <title>Comparative genomics, transcriptomics and evolutionary studies reveal genomic signatures of adaptation to plant cell wall in hemibiotrophic fungi.</title>
        <authorList>
            <consortium name="DOE Joint Genome Institute"/>
            <person name="Baroncelli R."/>
            <person name="Diaz J.F."/>
            <person name="Benocci T."/>
            <person name="Peng M."/>
            <person name="Battaglia E."/>
            <person name="Haridas S."/>
            <person name="Andreopoulos W."/>
            <person name="Labutti K."/>
            <person name="Pangilinan J."/>
            <person name="Floch G.L."/>
            <person name="Makela M.R."/>
            <person name="Henrissat B."/>
            <person name="Grigoriev I.V."/>
            <person name="Crouch J.A."/>
            <person name="De Vries R.P."/>
            <person name="Sukno S.A."/>
            <person name="Thon M.R."/>
        </authorList>
    </citation>
    <scope>NUCLEOTIDE SEQUENCE</scope>
    <source>
        <strain evidence="1">CBS 125086</strain>
    </source>
</reference>
<gene>
    <name evidence="1" type="ORF">LY79DRAFT_1476</name>
</gene>
<dbReference type="GeneID" id="85435265"/>
<dbReference type="Proteomes" id="UP001230504">
    <property type="component" value="Unassembled WGS sequence"/>
</dbReference>
<evidence type="ECO:0000313" key="1">
    <source>
        <dbReference type="EMBL" id="KAK1599947.1"/>
    </source>
</evidence>